<dbReference type="AlphaFoldDB" id="A0AAW3CDX9"/>
<sequence>MALPVVCVVSYEEGVCPLVRSLALAFAGHHRGGVHVQVQRYGFGEVDATMAEVRQDLRYAQQSAMATVACTYATHVTVRQSRRGESLAALARRVLDGADEVGAGGVELPATCGGGGAGLRVRGFVVDARTPATPLRDVRAVPTALAAPAQTLSLEDFRAVAVGPSERDVVLVVSREDADAKAVHWVNGASESDLLVTYPLPVEAYEDMGAGVRWSML</sequence>
<protein>
    <submittedName>
        <fullName evidence="1">Uncharacterized protein</fullName>
    </submittedName>
</protein>
<comment type="caution">
    <text evidence="1">The sequence shown here is derived from an EMBL/GenBank/DDBJ whole genome shotgun (WGS) entry which is preliminary data.</text>
</comment>
<name>A0AAW3CDX9_9TRYP</name>
<proteinExistence type="predicted"/>
<accession>A0AAW3CDX9</accession>
<dbReference type="EMBL" id="JBAMZJ010000001">
    <property type="protein sequence ID" value="KAL0531774.1"/>
    <property type="molecule type" value="Genomic_DNA"/>
</dbReference>
<evidence type="ECO:0000313" key="2">
    <source>
        <dbReference type="Proteomes" id="UP001500493"/>
    </source>
</evidence>
<organism evidence="1 2">
    <name type="scientific">Leishmania shawi</name>
    <dbReference type="NCBI Taxonomy" id="5680"/>
    <lineage>
        <taxon>Eukaryota</taxon>
        <taxon>Discoba</taxon>
        <taxon>Euglenozoa</taxon>
        <taxon>Kinetoplastea</taxon>
        <taxon>Metakinetoplastina</taxon>
        <taxon>Trypanosomatida</taxon>
        <taxon>Trypanosomatidae</taxon>
        <taxon>Leishmaniinae</taxon>
        <taxon>Leishmania</taxon>
        <taxon>Leishmania guyanensis species complex</taxon>
    </lineage>
</organism>
<reference evidence="1" key="1">
    <citation type="submission" date="2024-02" db="EMBL/GenBank/DDBJ databases">
        <title>FIRST GENOME SEQUENCES OF Leishmania (Viannia) shawi, Leishmania (Viannia) lindenbergi AND Leishmania (Viannia) utingensis.</title>
        <authorList>
            <person name="Resadore F."/>
            <person name="Custodio M.G.F."/>
            <person name="Boite M.C."/>
            <person name="Cupolillo E."/>
            <person name="Ferreira G.E.M."/>
        </authorList>
    </citation>
    <scope>NUCLEOTIDE SEQUENCE</scope>
    <source>
        <strain evidence="1">MHOM/BR/2013/18 LTA MLF</strain>
    </source>
</reference>
<gene>
    <name evidence="1" type="ORF">Q4I32_000272</name>
</gene>
<evidence type="ECO:0000313" key="1">
    <source>
        <dbReference type="EMBL" id="KAL0531774.1"/>
    </source>
</evidence>
<dbReference type="Proteomes" id="UP001500493">
    <property type="component" value="Unassembled WGS sequence"/>
</dbReference>